<gene>
    <name evidence="1" type="ORF">BCR34DRAFT_82738</name>
</gene>
<keyword evidence="2" id="KW-1185">Reference proteome</keyword>
<organism evidence="1 2">
    <name type="scientific">Clohesyomyces aquaticus</name>
    <dbReference type="NCBI Taxonomy" id="1231657"/>
    <lineage>
        <taxon>Eukaryota</taxon>
        <taxon>Fungi</taxon>
        <taxon>Dikarya</taxon>
        <taxon>Ascomycota</taxon>
        <taxon>Pezizomycotina</taxon>
        <taxon>Dothideomycetes</taxon>
        <taxon>Pleosporomycetidae</taxon>
        <taxon>Pleosporales</taxon>
        <taxon>Lindgomycetaceae</taxon>
        <taxon>Clohesyomyces</taxon>
    </lineage>
</organism>
<protein>
    <recommendedName>
        <fullName evidence="3">F-box domain-containing protein</fullName>
    </recommendedName>
</protein>
<evidence type="ECO:0000313" key="1">
    <source>
        <dbReference type="EMBL" id="ORY02370.1"/>
    </source>
</evidence>
<dbReference type="Proteomes" id="UP000193144">
    <property type="component" value="Unassembled WGS sequence"/>
</dbReference>
<dbReference type="EMBL" id="MCFA01000158">
    <property type="protein sequence ID" value="ORY02370.1"/>
    <property type="molecule type" value="Genomic_DNA"/>
</dbReference>
<dbReference type="AlphaFoldDB" id="A0A1Y1YWG2"/>
<accession>A0A1Y1YWG2</accession>
<name>A0A1Y1YWG2_9PLEO</name>
<comment type="caution">
    <text evidence="1">The sequence shown here is derived from an EMBL/GenBank/DDBJ whole genome shotgun (WGS) entry which is preliminary data.</text>
</comment>
<evidence type="ECO:0000313" key="2">
    <source>
        <dbReference type="Proteomes" id="UP000193144"/>
    </source>
</evidence>
<proteinExistence type="predicted"/>
<sequence length="560" mass="64516">MPTLRSAKRKASMDADHPPGISMRRKHSIIITDLPDELLDRIILFTIGVGTPDYSTARGLVIVCRSFHRIATPFLYSHYDFGTKHLKVQHLFLRTLVENPKLGRWLKCVVSSLVHTPEEVKSKSIKGFSDLVKRLHRRESCQHRDIYKDVLVAYVLQLAPNITHISLDQGWLDDISPYSKVEPADVPPPTSVCTIIALGDESRSHARPEFFTKMVQREADNIANLAGVELHNFTKLAELHISVYSMHPKRLGLLFKLPALRILRLSGVSPNFPMVSIPWDCAPRTSSIEVLTLFTSFTSEVYLETLKDMFTSIIALKTFEFRELDSWPSRWCQWSWCSYVSDGLELHQESLEQVTVRIGTVPQVDLAKLSFPLRSKPTMIDITVETLLPLHDLSLPNLLLKLSAKLPPSVQQLTINFSRSWEPDTLLNSDQVGTCESAFPNLKWICIRHDTRTIGDMPVKMLNLKEIFQKSKYHFTFILDFTRRFESEKEYAEEIEEIRNIGEEGRELSKYIRCDWNDRTSTWTADSRPENEKQVGLFRTWDGLPFRKDNGVERPPWRDR</sequence>
<reference evidence="1 2" key="1">
    <citation type="submission" date="2016-07" db="EMBL/GenBank/DDBJ databases">
        <title>Pervasive Adenine N6-methylation of Active Genes in Fungi.</title>
        <authorList>
            <consortium name="DOE Joint Genome Institute"/>
            <person name="Mondo S.J."/>
            <person name="Dannebaum R.O."/>
            <person name="Kuo R.C."/>
            <person name="Labutti K."/>
            <person name="Haridas S."/>
            <person name="Kuo A."/>
            <person name="Salamov A."/>
            <person name="Ahrendt S.R."/>
            <person name="Lipzen A."/>
            <person name="Sullivan W."/>
            <person name="Andreopoulos W.B."/>
            <person name="Clum A."/>
            <person name="Lindquist E."/>
            <person name="Daum C."/>
            <person name="Ramamoorthy G.K."/>
            <person name="Gryganskyi A."/>
            <person name="Culley D."/>
            <person name="Magnuson J.K."/>
            <person name="James T.Y."/>
            <person name="O'Malley M.A."/>
            <person name="Stajich J.E."/>
            <person name="Spatafora J.W."/>
            <person name="Visel A."/>
            <person name="Grigoriev I.V."/>
        </authorList>
    </citation>
    <scope>NUCLEOTIDE SEQUENCE [LARGE SCALE GENOMIC DNA]</scope>
    <source>
        <strain evidence="1 2">CBS 115471</strain>
    </source>
</reference>
<dbReference type="OrthoDB" id="2786563at2759"/>
<evidence type="ECO:0008006" key="3">
    <source>
        <dbReference type="Google" id="ProtNLM"/>
    </source>
</evidence>